<accession>A0ABT5KNX1</accession>
<feature type="domain" description="TfoX N-terminal" evidence="1">
    <location>
        <begin position="11"/>
        <end position="103"/>
    </location>
</feature>
<protein>
    <submittedName>
        <fullName evidence="2">TfoX/Sxy family protein</fullName>
    </submittedName>
</protein>
<dbReference type="EMBL" id="JAQQXS010000004">
    <property type="protein sequence ID" value="MDC8784620.1"/>
    <property type="molecule type" value="Genomic_DNA"/>
</dbReference>
<dbReference type="SUPFAM" id="SSF159894">
    <property type="entry name" value="YgaC/TfoX-N like"/>
    <property type="match status" value="1"/>
</dbReference>
<dbReference type="Gene3D" id="3.30.1460.30">
    <property type="entry name" value="YgaC/TfoX-N like chaperone"/>
    <property type="match status" value="1"/>
</dbReference>
<sequence length="137" mass="15178">MSQEFAQHCAELFAPLGPVRLRRMFGGHGLYVDDLFVALIADEQLFLKIDAQTRPRFEAAGCRPFTYQREGETMSLGYFCPPEEALESSPLLMPWARLAMEAALRAQADKLAKAAAAVKRRKAPAKPKAVSKPKTPT</sequence>
<dbReference type="PANTHER" id="PTHR36121:SF1">
    <property type="entry name" value="PROTEIN SXY"/>
    <property type="match status" value="1"/>
</dbReference>
<evidence type="ECO:0000259" key="1">
    <source>
        <dbReference type="Pfam" id="PF04993"/>
    </source>
</evidence>
<evidence type="ECO:0000313" key="2">
    <source>
        <dbReference type="EMBL" id="MDC8784620.1"/>
    </source>
</evidence>
<dbReference type="PANTHER" id="PTHR36121">
    <property type="entry name" value="PROTEIN SXY"/>
    <property type="match status" value="1"/>
</dbReference>
<keyword evidence="3" id="KW-1185">Reference proteome</keyword>
<dbReference type="RefSeq" id="WP_273595740.1">
    <property type="nucleotide sequence ID" value="NZ_JAQQXS010000004.1"/>
</dbReference>
<dbReference type="Proteomes" id="UP001219862">
    <property type="component" value="Unassembled WGS sequence"/>
</dbReference>
<comment type="caution">
    <text evidence="2">The sequence shown here is derived from an EMBL/GenBank/DDBJ whole genome shotgun (WGS) entry which is preliminary data.</text>
</comment>
<dbReference type="Pfam" id="PF04993">
    <property type="entry name" value="TfoX_N"/>
    <property type="match status" value="1"/>
</dbReference>
<dbReference type="InterPro" id="IPR007076">
    <property type="entry name" value="TfoX_N"/>
</dbReference>
<gene>
    <name evidence="2" type="ORF">PRZ01_05400</name>
</gene>
<proteinExistence type="predicted"/>
<evidence type="ECO:0000313" key="3">
    <source>
        <dbReference type="Proteomes" id="UP001219862"/>
    </source>
</evidence>
<reference evidence="2 3" key="1">
    <citation type="submission" date="2022-10" db="EMBL/GenBank/DDBJ databases">
        <title>paucibacter sp. hw8 Genome sequencing.</title>
        <authorList>
            <person name="Park S."/>
        </authorList>
    </citation>
    <scope>NUCLEOTIDE SEQUENCE [LARGE SCALE GENOMIC DNA]</scope>
    <source>
        <strain evidence="3">hw8</strain>
    </source>
</reference>
<organism evidence="2 3">
    <name type="scientific">Roseateles koreensis</name>
    <dbReference type="NCBI Taxonomy" id="2987526"/>
    <lineage>
        <taxon>Bacteria</taxon>
        <taxon>Pseudomonadati</taxon>
        <taxon>Pseudomonadota</taxon>
        <taxon>Betaproteobacteria</taxon>
        <taxon>Burkholderiales</taxon>
        <taxon>Sphaerotilaceae</taxon>
        <taxon>Roseateles</taxon>
    </lineage>
</organism>
<name>A0ABT5KNX1_9BURK</name>
<dbReference type="InterPro" id="IPR047525">
    <property type="entry name" value="TfoX-like"/>
</dbReference>